<evidence type="ECO:0000313" key="2">
    <source>
        <dbReference type="Proteomes" id="UP001153269"/>
    </source>
</evidence>
<sequence>MEEELAKHLKQLADQFHGLAPVKCRELAFEYAEITIFPVPVQRYNMRYNVTHSTICFPLLPTAQEKMQNRKETINDSTTHVPSETSTAEYVNVLPSKAADALVVTQELPGFQHIPPAFIHTLIQTEETTHAIDTISGT</sequence>
<gene>
    <name evidence="1" type="ORF">PLEPLA_LOCUS39549</name>
</gene>
<dbReference type="EMBL" id="CADEAL010004103">
    <property type="protein sequence ID" value="CAB1451822.1"/>
    <property type="molecule type" value="Genomic_DNA"/>
</dbReference>
<keyword evidence="2" id="KW-1185">Reference proteome</keyword>
<comment type="caution">
    <text evidence="1">The sequence shown here is derived from an EMBL/GenBank/DDBJ whole genome shotgun (WGS) entry which is preliminary data.</text>
</comment>
<reference evidence="1" key="1">
    <citation type="submission" date="2020-03" db="EMBL/GenBank/DDBJ databases">
        <authorList>
            <person name="Weist P."/>
        </authorList>
    </citation>
    <scope>NUCLEOTIDE SEQUENCE</scope>
</reference>
<protein>
    <submittedName>
        <fullName evidence="1">Uncharacterized protein</fullName>
    </submittedName>
</protein>
<proteinExistence type="predicted"/>
<name>A0A9N7VFK0_PLEPL</name>
<evidence type="ECO:0000313" key="1">
    <source>
        <dbReference type="EMBL" id="CAB1451822.1"/>
    </source>
</evidence>
<dbReference type="AlphaFoldDB" id="A0A9N7VFK0"/>
<dbReference type="Proteomes" id="UP001153269">
    <property type="component" value="Unassembled WGS sequence"/>
</dbReference>
<accession>A0A9N7VFK0</accession>
<organism evidence="1 2">
    <name type="scientific">Pleuronectes platessa</name>
    <name type="common">European plaice</name>
    <dbReference type="NCBI Taxonomy" id="8262"/>
    <lineage>
        <taxon>Eukaryota</taxon>
        <taxon>Metazoa</taxon>
        <taxon>Chordata</taxon>
        <taxon>Craniata</taxon>
        <taxon>Vertebrata</taxon>
        <taxon>Euteleostomi</taxon>
        <taxon>Actinopterygii</taxon>
        <taxon>Neopterygii</taxon>
        <taxon>Teleostei</taxon>
        <taxon>Neoteleostei</taxon>
        <taxon>Acanthomorphata</taxon>
        <taxon>Carangaria</taxon>
        <taxon>Pleuronectiformes</taxon>
        <taxon>Pleuronectoidei</taxon>
        <taxon>Pleuronectidae</taxon>
        <taxon>Pleuronectes</taxon>
    </lineage>
</organism>